<dbReference type="HOGENOM" id="CLU_2304420_0_0_11"/>
<dbReference type="AlphaFoldDB" id="N0CH49"/>
<sequence>MTDLDAPERGAVTGTGVRPRPRAALPALCVTQITGWGVVHYAFPVLNPQQVAAMAGGMESAGARHTGQASRSSSAIAAAASRAGRPTPMRVAEAGPVQSP</sequence>
<dbReference type="EMBL" id="CP005080">
    <property type="protein sequence ID" value="AGK75461.1"/>
    <property type="molecule type" value="Genomic_DNA"/>
</dbReference>
<feature type="region of interest" description="Disordered" evidence="1">
    <location>
        <begin position="62"/>
        <end position="100"/>
    </location>
</feature>
<name>N0CH49_STRMI</name>
<feature type="compositionally biased region" description="Low complexity" evidence="1">
    <location>
        <begin position="62"/>
        <end position="83"/>
    </location>
</feature>
<organism evidence="2 3">
    <name type="scientific">Streptomyces microflavus DSM 40593</name>
    <dbReference type="NCBI Taxonomy" id="1303692"/>
    <lineage>
        <taxon>Bacteria</taxon>
        <taxon>Bacillati</taxon>
        <taxon>Actinomycetota</taxon>
        <taxon>Actinomycetes</taxon>
        <taxon>Kitasatosporales</taxon>
        <taxon>Streptomycetaceae</taxon>
        <taxon>Streptomyces</taxon>
    </lineage>
</organism>
<evidence type="ECO:0000313" key="3">
    <source>
        <dbReference type="Proteomes" id="UP000013304"/>
    </source>
</evidence>
<gene>
    <name evidence="2" type="ORF">SFUL_477</name>
</gene>
<proteinExistence type="predicted"/>
<feature type="region of interest" description="Disordered" evidence="1">
    <location>
        <begin position="1"/>
        <end position="21"/>
    </location>
</feature>
<dbReference type="KEGG" id="sfi:SFUL_477"/>
<evidence type="ECO:0000256" key="1">
    <source>
        <dbReference type="SAM" id="MobiDB-lite"/>
    </source>
</evidence>
<protein>
    <submittedName>
        <fullName evidence="2">Integral membrane transport protein</fullName>
    </submittedName>
</protein>
<accession>N0CH49</accession>
<reference evidence="2 3" key="1">
    <citation type="submission" date="2013-04" db="EMBL/GenBank/DDBJ databases">
        <title>Complete genome sequence of Streptomyces fulvissimus.</title>
        <authorList>
            <person name="Myronovskyi M."/>
            <person name="Tokovenko B."/>
            <person name="Manderscheid N."/>
            <person name="Petzke L."/>
            <person name="Luzhetskyy A."/>
        </authorList>
    </citation>
    <scope>NUCLEOTIDE SEQUENCE [LARGE SCALE GENOMIC DNA]</scope>
    <source>
        <strain evidence="2 3">DSM 40593</strain>
    </source>
</reference>
<evidence type="ECO:0000313" key="2">
    <source>
        <dbReference type="EMBL" id="AGK75461.1"/>
    </source>
</evidence>
<dbReference type="OrthoDB" id="7200137at2"/>
<dbReference type="Proteomes" id="UP000013304">
    <property type="component" value="Chromosome"/>
</dbReference>